<dbReference type="PANTHER" id="PTHR34189:SF18">
    <property type="entry name" value="SERINE_THREONINE-KINASE RLCKVII PROTEIN"/>
    <property type="match status" value="1"/>
</dbReference>
<name>A0ABC8TXH2_9AQUA</name>
<feature type="transmembrane region" description="Helical" evidence="1">
    <location>
        <begin position="53"/>
        <end position="71"/>
    </location>
</feature>
<keyword evidence="1" id="KW-0472">Membrane</keyword>
<accession>A0ABC8TXH2</accession>
<proteinExistence type="predicted"/>
<keyword evidence="1" id="KW-1133">Transmembrane helix</keyword>
<protein>
    <submittedName>
        <fullName evidence="2">Uncharacterized protein</fullName>
    </submittedName>
</protein>
<keyword evidence="3" id="KW-1185">Reference proteome</keyword>
<dbReference type="Proteomes" id="UP001642360">
    <property type="component" value="Unassembled WGS sequence"/>
</dbReference>
<feature type="non-terminal residue" evidence="2">
    <location>
        <position position="74"/>
    </location>
</feature>
<comment type="caution">
    <text evidence="2">The sequence shown here is derived from an EMBL/GenBank/DDBJ whole genome shotgun (WGS) entry which is preliminary data.</text>
</comment>
<gene>
    <name evidence="2" type="ORF">ILEXP_LOCUS43925</name>
</gene>
<keyword evidence="1" id="KW-0812">Transmembrane</keyword>
<sequence length="74" mass="8901">MPRAVVPWRSSPPSSKDYITIDVEEAIPELPLYHRRPGIGRREFLRFRWSDKLIHLIPVIVLLCLFILWWFSNR</sequence>
<evidence type="ECO:0000313" key="3">
    <source>
        <dbReference type="Proteomes" id="UP001642360"/>
    </source>
</evidence>
<evidence type="ECO:0000256" key="1">
    <source>
        <dbReference type="SAM" id="Phobius"/>
    </source>
</evidence>
<evidence type="ECO:0000313" key="2">
    <source>
        <dbReference type="EMBL" id="CAK9174197.1"/>
    </source>
</evidence>
<reference evidence="2 3" key="1">
    <citation type="submission" date="2024-02" db="EMBL/GenBank/DDBJ databases">
        <authorList>
            <person name="Vignale AGUSTIN F."/>
            <person name="Sosa J E."/>
            <person name="Modenutti C."/>
        </authorList>
    </citation>
    <scope>NUCLEOTIDE SEQUENCE [LARGE SCALE GENOMIC DNA]</scope>
</reference>
<dbReference type="AlphaFoldDB" id="A0ABC8TXH2"/>
<dbReference type="PANTHER" id="PTHR34189">
    <property type="entry name" value="TRANSMEMBRANE PROTEIN"/>
    <property type="match status" value="1"/>
</dbReference>
<dbReference type="EMBL" id="CAUOFW020006295">
    <property type="protein sequence ID" value="CAK9174197.1"/>
    <property type="molecule type" value="Genomic_DNA"/>
</dbReference>
<organism evidence="2 3">
    <name type="scientific">Ilex paraguariensis</name>
    <name type="common">yerba mate</name>
    <dbReference type="NCBI Taxonomy" id="185542"/>
    <lineage>
        <taxon>Eukaryota</taxon>
        <taxon>Viridiplantae</taxon>
        <taxon>Streptophyta</taxon>
        <taxon>Embryophyta</taxon>
        <taxon>Tracheophyta</taxon>
        <taxon>Spermatophyta</taxon>
        <taxon>Magnoliopsida</taxon>
        <taxon>eudicotyledons</taxon>
        <taxon>Gunneridae</taxon>
        <taxon>Pentapetalae</taxon>
        <taxon>asterids</taxon>
        <taxon>campanulids</taxon>
        <taxon>Aquifoliales</taxon>
        <taxon>Aquifoliaceae</taxon>
        <taxon>Ilex</taxon>
    </lineage>
</organism>